<proteinExistence type="inferred from homology"/>
<evidence type="ECO:0000313" key="8">
    <source>
        <dbReference type="EMBL" id="KAB1649432.1"/>
    </source>
</evidence>
<dbReference type="EMBL" id="WBJY01000001">
    <property type="protein sequence ID" value="KAB1649432.1"/>
    <property type="molecule type" value="Genomic_DNA"/>
</dbReference>
<keyword evidence="2" id="KW-0645">Protease</keyword>
<dbReference type="InterPro" id="IPR000064">
    <property type="entry name" value="NLP_P60_dom"/>
</dbReference>
<comment type="caution">
    <text evidence="8">The sequence shown here is derived from an EMBL/GenBank/DDBJ whole genome shotgun (WGS) entry which is preliminary data.</text>
</comment>
<evidence type="ECO:0000256" key="3">
    <source>
        <dbReference type="ARBA" id="ARBA00022801"/>
    </source>
</evidence>
<feature type="region of interest" description="Disordered" evidence="5">
    <location>
        <begin position="1"/>
        <end position="37"/>
    </location>
</feature>
<feature type="compositionally biased region" description="Basic and acidic residues" evidence="5">
    <location>
        <begin position="15"/>
        <end position="25"/>
    </location>
</feature>
<evidence type="ECO:0000256" key="1">
    <source>
        <dbReference type="ARBA" id="ARBA00007074"/>
    </source>
</evidence>
<keyword evidence="3" id="KW-0378">Hydrolase</keyword>
<protein>
    <recommendedName>
        <fullName evidence="7">NlpC/P60 domain-containing protein</fullName>
    </recommendedName>
</protein>
<dbReference type="Proteomes" id="UP000431744">
    <property type="component" value="Unassembled WGS sequence"/>
</dbReference>
<keyword evidence="4" id="KW-0788">Thiol protease</keyword>
<dbReference type="PROSITE" id="PS51935">
    <property type="entry name" value="NLPC_P60"/>
    <property type="match status" value="1"/>
</dbReference>
<keyword evidence="6" id="KW-1133">Transmembrane helix</keyword>
<dbReference type="GO" id="GO:0008234">
    <property type="term" value="F:cysteine-type peptidase activity"/>
    <property type="evidence" value="ECO:0007669"/>
    <property type="project" value="UniProtKB-KW"/>
</dbReference>
<dbReference type="AlphaFoldDB" id="A0A6H9WEU1"/>
<evidence type="ECO:0000256" key="4">
    <source>
        <dbReference type="ARBA" id="ARBA00022807"/>
    </source>
</evidence>
<evidence type="ECO:0000256" key="2">
    <source>
        <dbReference type="ARBA" id="ARBA00022670"/>
    </source>
</evidence>
<dbReference type="GO" id="GO:0006508">
    <property type="term" value="P:proteolysis"/>
    <property type="evidence" value="ECO:0007669"/>
    <property type="project" value="UniProtKB-KW"/>
</dbReference>
<organism evidence="8 9">
    <name type="scientific">Pseudoclavibacter endophyticus</name>
    <dbReference type="NCBI Taxonomy" id="1778590"/>
    <lineage>
        <taxon>Bacteria</taxon>
        <taxon>Bacillati</taxon>
        <taxon>Actinomycetota</taxon>
        <taxon>Actinomycetes</taxon>
        <taxon>Micrococcales</taxon>
        <taxon>Microbacteriaceae</taxon>
        <taxon>Pseudoclavibacter</taxon>
    </lineage>
</organism>
<dbReference type="Pfam" id="PF00877">
    <property type="entry name" value="NLPC_P60"/>
    <property type="match status" value="1"/>
</dbReference>
<dbReference type="OrthoDB" id="9815778at2"/>
<gene>
    <name evidence="8" type="ORF">F8O04_03980</name>
</gene>
<evidence type="ECO:0000256" key="6">
    <source>
        <dbReference type="SAM" id="Phobius"/>
    </source>
</evidence>
<evidence type="ECO:0000256" key="5">
    <source>
        <dbReference type="SAM" id="MobiDB-lite"/>
    </source>
</evidence>
<dbReference type="RefSeq" id="WP_158028022.1">
    <property type="nucleotide sequence ID" value="NZ_BMHG01000001.1"/>
</dbReference>
<keyword evidence="6" id="KW-0812">Transmembrane</keyword>
<keyword evidence="9" id="KW-1185">Reference proteome</keyword>
<dbReference type="InterPro" id="IPR038765">
    <property type="entry name" value="Papain-like_cys_pep_sf"/>
</dbReference>
<reference evidence="8 9" key="1">
    <citation type="submission" date="2019-09" db="EMBL/GenBank/DDBJ databases">
        <title>Phylogeny of genus Pseudoclavibacter and closely related genus.</title>
        <authorList>
            <person name="Li Y."/>
        </authorList>
    </citation>
    <scope>NUCLEOTIDE SEQUENCE [LARGE SCALE GENOMIC DNA]</scope>
    <source>
        <strain evidence="8 9">EGI 60007</strain>
    </source>
</reference>
<dbReference type="Gene3D" id="3.90.1720.10">
    <property type="entry name" value="endopeptidase domain like (from Nostoc punctiforme)"/>
    <property type="match status" value="1"/>
</dbReference>
<dbReference type="SUPFAM" id="SSF54001">
    <property type="entry name" value="Cysteine proteinases"/>
    <property type="match status" value="1"/>
</dbReference>
<evidence type="ECO:0000313" key="9">
    <source>
        <dbReference type="Proteomes" id="UP000431744"/>
    </source>
</evidence>
<name>A0A6H9WEU1_9MICO</name>
<evidence type="ECO:0000259" key="7">
    <source>
        <dbReference type="PROSITE" id="PS51935"/>
    </source>
</evidence>
<keyword evidence="6" id="KW-0472">Membrane</keyword>
<feature type="transmembrane region" description="Helical" evidence="6">
    <location>
        <begin position="121"/>
        <end position="144"/>
    </location>
</feature>
<comment type="similarity">
    <text evidence="1">Belongs to the peptidase C40 family.</text>
</comment>
<feature type="domain" description="NlpC/P60" evidence="7">
    <location>
        <begin position="205"/>
        <end position="336"/>
    </location>
</feature>
<accession>A0A6H9WEU1</accession>
<feature type="compositionally biased region" description="Low complexity" evidence="5">
    <location>
        <begin position="28"/>
        <end position="37"/>
    </location>
</feature>
<sequence>MTDITTAAPPLTRRQAREIERRTGERPVALPASAAAASGASTARTTAVASVYDTGRIEPNDKLALVSVLPTEVIDRVAATPKAADVSSAPANGAESAFMRGTSVRAPRPASLVARTRRRSAVGLGVAASAAVLATTAIALPGVVSAQQGSAQAALVSGDDVAGQAGAGVTDAQTAIAPAPMVDLVAAPETAPDRGDLAVTSFSADAVEEAVIETAGAAADGASSGGGDVSGIGAIAASMVGGGSGWLCTEFTAAVYAEVGIELPGLLVSGQAAGGTQTSDPQVGDLVIFNSGHIGIYAGGGMMWDNPGYASPTVGWQNVHRSMDVIGSGYYFVTYR</sequence>